<dbReference type="AlphaFoldDB" id="A0A0R3MS68"/>
<accession>A0A0R3MS68</accession>
<gene>
    <name evidence="1" type="ORF">CQ13_28595</name>
</gene>
<protein>
    <submittedName>
        <fullName evidence="1">Uncharacterized protein</fullName>
    </submittedName>
</protein>
<name>A0A0R3MS68_9BRAD</name>
<evidence type="ECO:0000313" key="1">
    <source>
        <dbReference type="EMBL" id="KRR22572.1"/>
    </source>
</evidence>
<reference evidence="1 2" key="1">
    <citation type="submission" date="2014-03" db="EMBL/GenBank/DDBJ databases">
        <title>Bradyrhizobium valentinum sp. nov., isolated from effective nodules of Lupinus mariae-josephae, a lupine endemic of basic-lime soils in Eastern Spain.</title>
        <authorList>
            <person name="Duran D."/>
            <person name="Rey L."/>
            <person name="Navarro A."/>
            <person name="Busquets A."/>
            <person name="Imperial J."/>
            <person name="Ruiz-Argueso T."/>
        </authorList>
    </citation>
    <scope>NUCLEOTIDE SEQUENCE [LARGE SCALE GENOMIC DNA]</scope>
    <source>
        <strain evidence="1 2">Ro19</strain>
    </source>
</reference>
<organism evidence="1 2">
    <name type="scientific">Bradyrhizobium retamae</name>
    <dbReference type="NCBI Taxonomy" id="1300035"/>
    <lineage>
        <taxon>Bacteria</taxon>
        <taxon>Pseudomonadati</taxon>
        <taxon>Pseudomonadota</taxon>
        <taxon>Alphaproteobacteria</taxon>
        <taxon>Hyphomicrobiales</taxon>
        <taxon>Nitrobacteraceae</taxon>
        <taxon>Bradyrhizobium</taxon>
    </lineage>
</organism>
<dbReference type="Proteomes" id="UP000052023">
    <property type="component" value="Unassembled WGS sequence"/>
</dbReference>
<comment type="caution">
    <text evidence="1">The sequence shown here is derived from an EMBL/GenBank/DDBJ whole genome shotgun (WGS) entry which is preliminary data.</text>
</comment>
<dbReference type="EMBL" id="LLYA01000163">
    <property type="protein sequence ID" value="KRR22572.1"/>
    <property type="molecule type" value="Genomic_DNA"/>
</dbReference>
<evidence type="ECO:0000313" key="2">
    <source>
        <dbReference type="Proteomes" id="UP000052023"/>
    </source>
</evidence>
<sequence length="60" mass="6685">MAVAFLEFSLKLIAFSADHIEIFIGELPPCSLILPLRFRTDSGSLKFGTELIVLALEYAR</sequence>
<keyword evidence="2" id="KW-1185">Reference proteome</keyword>
<proteinExistence type="predicted"/>